<protein>
    <recommendedName>
        <fullName evidence="2">Secretion system C-terminal sorting domain-containing protein</fullName>
    </recommendedName>
</protein>
<dbReference type="InterPro" id="IPR026444">
    <property type="entry name" value="Secre_tail"/>
</dbReference>
<name>A0A645CBG6_9ZZZZ</name>
<comment type="caution">
    <text evidence="1">The sequence shown here is derived from an EMBL/GenBank/DDBJ whole genome shotgun (WGS) entry which is preliminary data.</text>
</comment>
<gene>
    <name evidence="1" type="ORF">SDC9_121272</name>
</gene>
<proteinExistence type="predicted"/>
<evidence type="ECO:0008006" key="2">
    <source>
        <dbReference type="Google" id="ProtNLM"/>
    </source>
</evidence>
<reference evidence="1" key="1">
    <citation type="submission" date="2019-08" db="EMBL/GenBank/DDBJ databases">
        <authorList>
            <person name="Kucharzyk K."/>
            <person name="Murdoch R.W."/>
            <person name="Higgins S."/>
            <person name="Loffler F."/>
        </authorList>
    </citation>
    <scope>NUCLEOTIDE SEQUENCE</scope>
</reference>
<dbReference type="NCBIfam" id="TIGR04183">
    <property type="entry name" value="Por_Secre_tail"/>
    <property type="match status" value="1"/>
</dbReference>
<accession>A0A645CBG6</accession>
<sequence length="106" mass="12096">MRRFYLTTLFILFSLLGFGLAGIYAQDQNKGVVMEENVPETKIKVTENRLIIENLPKDGVLEVFSIVGVKVYTRKVKAGTNEYQLDLPKGYYIVRIGDLVKKILLK</sequence>
<organism evidence="1">
    <name type="scientific">bioreactor metagenome</name>
    <dbReference type="NCBI Taxonomy" id="1076179"/>
    <lineage>
        <taxon>unclassified sequences</taxon>
        <taxon>metagenomes</taxon>
        <taxon>ecological metagenomes</taxon>
    </lineage>
</organism>
<dbReference type="EMBL" id="VSSQ01025863">
    <property type="protein sequence ID" value="MPM74286.1"/>
    <property type="molecule type" value="Genomic_DNA"/>
</dbReference>
<dbReference type="AlphaFoldDB" id="A0A645CBG6"/>
<evidence type="ECO:0000313" key="1">
    <source>
        <dbReference type="EMBL" id="MPM74286.1"/>
    </source>
</evidence>